<evidence type="ECO:0000313" key="2">
    <source>
        <dbReference type="Proteomes" id="UP000178446"/>
    </source>
</evidence>
<protein>
    <submittedName>
        <fullName evidence="1">Uncharacterized protein</fullName>
    </submittedName>
</protein>
<gene>
    <name evidence="1" type="ORF">A2685_03170</name>
</gene>
<dbReference type="EMBL" id="MGGB01000058">
    <property type="protein sequence ID" value="OGM18079.1"/>
    <property type="molecule type" value="Genomic_DNA"/>
</dbReference>
<dbReference type="AlphaFoldDB" id="A0A1F7XTP1"/>
<sequence length="75" mass="8754">MRAENLVNRFPPWSVATQNNFHNFIYAFGDSRFPTIPLIGRVEKPGIINVFGKLFKPDQFDPNLKPGDRVIFYKR</sequence>
<evidence type="ECO:0000313" key="1">
    <source>
        <dbReference type="EMBL" id="OGM18079.1"/>
    </source>
</evidence>
<reference evidence="1 2" key="1">
    <citation type="journal article" date="2016" name="Nat. Commun.">
        <title>Thousands of microbial genomes shed light on interconnected biogeochemical processes in an aquifer system.</title>
        <authorList>
            <person name="Anantharaman K."/>
            <person name="Brown C.T."/>
            <person name="Hug L.A."/>
            <person name="Sharon I."/>
            <person name="Castelle C.J."/>
            <person name="Probst A.J."/>
            <person name="Thomas B.C."/>
            <person name="Singh A."/>
            <person name="Wilkins M.J."/>
            <person name="Karaoz U."/>
            <person name="Brodie E.L."/>
            <person name="Williams K.H."/>
            <person name="Hubbard S.S."/>
            <person name="Banfield J.F."/>
        </authorList>
    </citation>
    <scope>NUCLEOTIDE SEQUENCE [LARGE SCALE GENOMIC DNA]</scope>
</reference>
<name>A0A1F7XTP1_9BACT</name>
<dbReference type="Proteomes" id="UP000178446">
    <property type="component" value="Unassembled WGS sequence"/>
</dbReference>
<comment type="caution">
    <text evidence="1">The sequence shown here is derived from an EMBL/GenBank/DDBJ whole genome shotgun (WGS) entry which is preliminary data.</text>
</comment>
<organism evidence="1 2">
    <name type="scientific">Candidatus Woesebacteria bacterium RIFCSPHIGHO2_01_FULL_37_10</name>
    <dbReference type="NCBI Taxonomy" id="1802489"/>
    <lineage>
        <taxon>Bacteria</taxon>
        <taxon>Candidatus Woeseibacteriota</taxon>
    </lineage>
</organism>
<proteinExistence type="predicted"/>
<accession>A0A1F7XTP1</accession>